<dbReference type="InterPro" id="IPR000120">
    <property type="entry name" value="Amidase"/>
</dbReference>
<dbReference type="InterPro" id="IPR020556">
    <property type="entry name" value="Amidase_CS"/>
</dbReference>
<dbReference type="AlphaFoldDB" id="A0A4S4FZK5"/>
<dbReference type="OrthoDB" id="5175573at2"/>
<sequence length="475" mass="50294">MADLHEYTALTQWRLLQQGELTPRELAEHYLERIARIDPEIGAFVTVTADRAFERADALERDPSRAAPLWGLPIGVKDLWRTAGVPTGFGSRLFADLVPEASDEIVDVLERAGSVSLGKTAAPEFGFPSYTESIAHGATRNPWNTELGPGGSSGGAAAAVAAGMLPFAPGSDGGGSVRIPAAACGLVGVKPSRGRIPSASGIDSLGGLVVGGPIARTVADAALLLDAMIQPVGAPSDHHYALRAPGEDGPFLSAAVHGEGRYQLGAMTSSAWDAAYDVLVEPEAMAAFDRAVEAFSSMGHGIEEVSLPTDETYAPAFRTLWQAGAGGIPVESAADLDLLEPLTRWLVGRGRSLLAWELNQALDALTTFERSFIARLAPFDAVLTPALAMTPRPIGWYDQEDGDRNFAQQVLYTPFTSMVNVSGLPAIVLPVHQTDAGLPMGVQLIGRPGGEAALFALGAQLERRIRWPNRRPPIW</sequence>
<dbReference type="GO" id="GO:0003824">
    <property type="term" value="F:catalytic activity"/>
    <property type="evidence" value="ECO:0007669"/>
    <property type="project" value="InterPro"/>
</dbReference>
<comment type="caution">
    <text evidence="3">The sequence shown here is derived from an EMBL/GenBank/DDBJ whole genome shotgun (WGS) entry which is preliminary data.</text>
</comment>
<dbReference type="SUPFAM" id="SSF75304">
    <property type="entry name" value="Amidase signature (AS) enzymes"/>
    <property type="match status" value="1"/>
</dbReference>
<evidence type="ECO:0000259" key="2">
    <source>
        <dbReference type="Pfam" id="PF01425"/>
    </source>
</evidence>
<accession>A0A4S4FZK5</accession>
<evidence type="ECO:0000313" key="4">
    <source>
        <dbReference type="Proteomes" id="UP000307380"/>
    </source>
</evidence>
<dbReference type="InterPro" id="IPR023631">
    <property type="entry name" value="Amidase_dom"/>
</dbReference>
<proteinExistence type="inferred from homology"/>
<comment type="similarity">
    <text evidence="1">Belongs to the amidase family.</text>
</comment>
<name>A0A4S4FZK5_9MICO</name>
<feature type="domain" description="Amidase" evidence="2">
    <location>
        <begin position="25"/>
        <end position="454"/>
    </location>
</feature>
<keyword evidence="4" id="KW-1185">Reference proteome</keyword>
<evidence type="ECO:0000313" key="3">
    <source>
        <dbReference type="EMBL" id="THG35652.1"/>
    </source>
</evidence>
<organism evidence="3 4">
    <name type="scientific">Orlajensenia flava</name>
    <dbReference type="NCBI Taxonomy" id="2565934"/>
    <lineage>
        <taxon>Bacteria</taxon>
        <taxon>Bacillati</taxon>
        <taxon>Actinomycetota</taxon>
        <taxon>Actinomycetes</taxon>
        <taxon>Micrococcales</taxon>
        <taxon>Microbacteriaceae</taxon>
        <taxon>Orlajensenia</taxon>
    </lineage>
</organism>
<dbReference type="PROSITE" id="PS00571">
    <property type="entry name" value="AMIDASES"/>
    <property type="match status" value="1"/>
</dbReference>
<dbReference type="InterPro" id="IPR036928">
    <property type="entry name" value="AS_sf"/>
</dbReference>
<dbReference type="Proteomes" id="UP000307380">
    <property type="component" value="Unassembled WGS sequence"/>
</dbReference>
<dbReference type="EMBL" id="SSSN01000003">
    <property type="protein sequence ID" value="THG35652.1"/>
    <property type="molecule type" value="Genomic_DNA"/>
</dbReference>
<protein>
    <submittedName>
        <fullName evidence="3">Amidase</fullName>
    </submittedName>
</protein>
<dbReference type="RefSeq" id="WP_136423291.1">
    <property type="nucleotide sequence ID" value="NZ_SSSN01000003.1"/>
</dbReference>
<reference evidence="3 4" key="1">
    <citation type="submission" date="2019-04" db="EMBL/GenBank/DDBJ databases">
        <authorList>
            <person name="Jiang L."/>
        </authorList>
    </citation>
    <scope>NUCLEOTIDE SEQUENCE [LARGE SCALE GENOMIC DNA]</scope>
    <source>
        <strain evidence="3 4">YIM 131861</strain>
    </source>
</reference>
<evidence type="ECO:0000256" key="1">
    <source>
        <dbReference type="ARBA" id="ARBA00009199"/>
    </source>
</evidence>
<dbReference type="Pfam" id="PF01425">
    <property type="entry name" value="Amidase"/>
    <property type="match status" value="1"/>
</dbReference>
<dbReference type="Gene3D" id="3.90.1300.10">
    <property type="entry name" value="Amidase signature (AS) domain"/>
    <property type="match status" value="1"/>
</dbReference>
<dbReference type="PANTHER" id="PTHR11895:SF7">
    <property type="entry name" value="GLUTAMYL-TRNA(GLN) AMIDOTRANSFERASE SUBUNIT A, MITOCHONDRIAL"/>
    <property type="match status" value="1"/>
</dbReference>
<dbReference type="PANTHER" id="PTHR11895">
    <property type="entry name" value="TRANSAMIDASE"/>
    <property type="match status" value="1"/>
</dbReference>
<gene>
    <name evidence="3" type="ORF">E6C70_06360</name>
</gene>